<name>A0A6H2H8C2_9BURK</name>
<feature type="compositionally biased region" description="Low complexity" evidence="1">
    <location>
        <begin position="7"/>
        <end position="25"/>
    </location>
</feature>
<evidence type="ECO:0000313" key="2">
    <source>
        <dbReference type="EMBL" id="QJC56132.1"/>
    </source>
</evidence>
<sequence>MTTNPKSSASSAAASPVAEPVSVPELHPSTGGRYLRNVDGSLSQVDQSPETPQDFPVLTQE</sequence>
<feature type="region of interest" description="Disordered" evidence="1">
    <location>
        <begin position="1"/>
        <end position="61"/>
    </location>
</feature>
<organism evidence="2 3">
    <name type="scientific">Polaromonas vacuolata</name>
    <dbReference type="NCBI Taxonomy" id="37448"/>
    <lineage>
        <taxon>Bacteria</taxon>
        <taxon>Pseudomonadati</taxon>
        <taxon>Pseudomonadota</taxon>
        <taxon>Betaproteobacteria</taxon>
        <taxon>Burkholderiales</taxon>
        <taxon>Comamonadaceae</taxon>
        <taxon>Polaromonas</taxon>
    </lineage>
</organism>
<dbReference type="AlphaFoldDB" id="A0A6H2H8C2"/>
<gene>
    <name evidence="2" type="ORF">HC248_01418</name>
</gene>
<evidence type="ECO:0000313" key="3">
    <source>
        <dbReference type="Proteomes" id="UP000502041"/>
    </source>
</evidence>
<dbReference type="Proteomes" id="UP000502041">
    <property type="component" value="Chromosome"/>
</dbReference>
<dbReference type="KEGG" id="pvac:HC248_01418"/>
<dbReference type="RefSeq" id="WP_168921883.1">
    <property type="nucleotide sequence ID" value="NZ_CP051461.1"/>
</dbReference>
<accession>A0A6H2H8C2</accession>
<dbReference type="EMBL" id="CP051461">
    <property type="protein sequence ID" value="QJC56132.1"/>
    <property type="molecule type" value="Genomic_DNA"/>
</dbReference>
<keyword evidence="3" id="KW-1185">Reference proteome</keyword>
<reference evidence="2 3" key="1">
    <citation type="submission" date="2020-04" db="EMBL/GenBank/DDBJ databases">
        <title>Complete genome of a Psychrophilic, Marine, Gas Vacuolate Bacterium Polaromonas vacuolata KCTC 22033T.</title>
        <authorList>
            <person name="Hwang K."/>
            <person name="Kim K.M."/>
        </authorList>
    </citation>
    <scope>NUCLEOTIDE SEQUENCE [LARGE SCALE GENOMIC DNA]</scope>
    <source>
        <strain evidence="2 3">KCTC 22033</strain>
    </source>
</reference>
<proteinExistence type="predicted"/>
<feature type="compositionally biased region" description="Polar residues" evidence="1">
    <location>
        <begin position="40"/>
        <end position="51"/>
    </location>
</feature>
<protein>
    <submittedName>
        <fullName evidence="2">Uncharacterized protein</fullName>
    </submittedName>
</protein>
<evidence type="ECO:0000256" key="1">
    <source>
        <dbReference type="SAM" id="MobiDB-lite"/>
    </source>
</evidence>